<dbReference type="SUPFAM" id="SSF55895">
    <property type="entry name" value="Ribonuclease Rh-like"/>
    <property type="match status" value="1"/>
</dbReference>
<dbReference type="PANTHER" id="PTHR11240">
    <property type="entry name" value="RIBONUCLEASE T2"/>
    <property type="match status" value="1"/>
</dbReference>
<reference evidence="4 5" key="1">
    <citation type="submission" date="2024-02" db="EMBL/GenBank/DDBJ databases">
        <title>The whole genome sequence of five bacterial samples isolated from Abu Dhabi Sabkha-shore region.</title>
        <authorList>
            <person name="Sudalaimuthuasari N."/>
            <person name="Sarfraz B."/>
            <person name="Tuyisabe J.D."/>
            <person name="Mugisha Ntwali L.D.M."/>
            <person name="Ali A.I.A.A."/>
            <person name="Almansoori S.Z.A."/>
            <person name="Alajami H.S.A."/>
            <person name="Almeqbaali A.A.S."/>
            <person name="Kundu B."/>
            <person name="Saeed E.E."/>
            <person name="Sukumarinath V."/>
            <person name="Mishra A.K."/>
            <person name="Hazzouri K.M."/>
            <person name="Almaskari R."/>
            <person name="Sharma A.K."/>
            <person name="Amiri K.M.A."/>
        </authorList>
    </citation>
    <scope>NUCLEOTIDE SEQUENCE [LARGE SCALE GENOMIC DNA]</scope>
    <source>
        <strain evidence="5">kcgeb_sd</strain>
    </source>
</reference>
<evidence type="ECO:0000256" key="2">
    <source>
        <dbReference type="RuleBase" id="RU004328"/>
    </source>
</evidence>
<evidence type="ECO:0000313" key="4">
    <source>
        <dbReference type="EMBL" id="WWA47959.1"/>
    </source>
</evidence>
<proteinExistence type="inferred from homology"/>
<organism evidence="4 5">
    <name type="scientific">Pelagerythrobacter marensis</name>
    <dbReference type="NCBI Taxonomy" id="543877"/>
    <lineage>
        <taxon>Bacteria</taxon>
        <taxon>Pseudomonadati</taxon>
        <taxon>Pseudomonadota</taxon>
        <taxon>Alphaproteobacteria</taxon>
        <taxon>Sphingomonadales</taxon>
        <taxon>Erythrobacteraceae</taxon>
        <taxon>Pelagerythrobacter</taxon>
    </lineage>
</organism>
<feature type="chain" id="PRO_5046409862" evidence="3">
    <location>
        <begin position="23"/>
        <end position="235"/>
    </location>
</feature>
<keyword evidence="5" id="KW-1185">Reference proteome</keyword>
<dbReference type="InterPro" id="IPR001568">
    <property type="entry name" value="RNase_T2-like"/>
</dbReference>
<name>A0ABZ2D732_9SPHN</name>
<evidence type="ECO:0000256" key="1">
    <source>
        <dbReference type="ARBA" id="ARBA00007469"/>
    </source>
</evidence>
<dbReference type="InterPro" id="IPR036430">
    <property type="entry name" value="RNase_T2-like_sf"/>
</dbReference>
<dbReference type="EMBL" id="CP144918">
    <property type="protein sequence ID" value="WWA47959.1"/>
    <property type="molecule type" value="Genomic_DNA"/>
</dbReference>
<sequence length="235" mass="26528">MKAAPALALTLAVLATGGAAHAQAYQCRVPRAVSVPEIRPDGPARQVPVTGYTLALSWSPEFCKGREGQARHRVQCSGRNGRFGFVVHGLWPEGRTTWPQWCPTARRLSPAEVRRNLCLAPGAALLARQWAKHGSCMVRRPETYFRVTRILWESLHFPDMDRLSRDRTLTVGKIRETFLLANRGWRADAVGIKLNRRGWLEELRLCYGKDFRPAKCDRARYGAKDAARVKVWRGL</sequence>
<dbReference type="Gene3D" id="3.90.730.10">
    <property type="entry name" value="Ribonuclease T2-like"/>
    <property type="match status" value="1"/>
</dbReference>
<comment type="similarity">
    <text evidence="1 2">Belongs to the RNase T2 family.</text>
</comment>
<gene>
    <name evidence="4" type="ORF">V5F89_03365</name>
</gene>
<evidence type="ECO:0000313" key="5">
    <source>
        <dbReference type="Proteomes" id="UP001335183"/>
    </source>
</evidence>
<protein>
    <submittedName>
        <fullName evidence="4">Ribonuclease T</fullName>
    </submittedName>
</protein>
<feature type="signal peptide" evidence="3">
    <location>
        <begin position="1"/>
        <end position="22"/>
    </location>
</feature>
<keyword evidence="3" id="KW-0732">Signal</keyword>
<dbReference type="Proteomes" id="UP001335183">
    <property type="component" value="Chromosome"/>
</dbReference>
<accession>A0ABZ2D732</accession>
<dbReference type="RefSeq" id="WP_338446845.1">
    <property type="nucleotide sequence ID" value="NZ_CP144918.1"/>
</dbReference>
<dbReference type="InterPro" id="IPR018188">
    <property type="entry name" value="RNase_T2_His_AS_1"/>
</dbReference>
<dbReference type="PROSITE" id="PS00530">
    <property type="entry name" value="RNASE_T2_1"/>
    <property type="match status" value="1"/>
</dbReference>
<evidence type="ECO:0000256" key="3">
    <source>
        <dbReference type="SAM" id="SignalP"/>
    </source>
</evidence>
<dbReference type="Pfam" id="PF00445">
    <property type="entry name" value="Ribonuclease_T2"/>
    <property type="match status" value="1"/>
</dbReference>
<dbReference type="PANTHER" id="PTHR11240:SF22">
    <property type="entry name" value="RIBONUCLEASE T2"/>
    <property type="match status" value="1"/>
</dbReference>